<dbReference type="SUPFAM" id="SSF48371">
    <property type="entry name" value="ARM repeat"/>
    <property type="match status" value="1"/>
</dbReference>
<name>A0A5S6Q7F0_TRIMR</name>
<dbReference type="Proteomes" id="UP000046395">
    <property type="component" value="Unassembled WGS sequence"/>
</dbReference>
<dbReference type="InterPro" id="IPR016024">
    <property type="entry name" value="ARM-type_fold"/>
</dbReference>
<evidence type="ECO:0000313" key="2">
    <source>
        <dbReference type="WBParaSite" id="TMUE_1000003139.1"/>
    </source>
</evidence>
<keyword evidence="1" id="KW-1185">Reference proteome</keyword>
<dbReference type="WBParaSite" id="TMUE_1000003139.1">
    <property type="protein sequence ID" value="TMUE_1000003139.1"/>
    <property type="gene ID" value="WBGene00294326"/>
</dbReference>
<accession>A0A5S6Q7F0</accession>
<protein>
    <submittedName>
        <fullName evidence="2">Non-specific serine/threonine protein kinase</fullName>
    </submittedName>
</protein>
<sequence>MKDGDNSSIAAVLEGERDAKEFIGEAKRRLDIILKTDKFTPDMSSLFCSLAALHCESLLEEKKKDKAFADKWQTVKDAWTFTKRTHRQEFKCCDRVQAVGTCESKYASLKDERVECWVVSARDEIQTAINQLCNSMPKFCQVDFELRTLLDSLIERVIRARKSETTGPVINRRSTKDEELLKSAIEHVLHAFQDVPTPRLSRSFEAIFKTTVGAFLQNPTLDDLTWIITKLTSSPSIGGSWVPACVIDLLLALPSSSQELICTSFCLMLFAVFDLASKFALAKERLIETADSWIVIERVPQNDGQCSVNEEVYLPFFEMFNLEKLGRLGRKVYYCDRLGPLEKWRQFTKLAQKIISIAEATMRTFVNKGCYDSATYLVIIMTSMVAWLHSVKRDLSQSLNHLHEVISDELTYVFLSACKVIANCGRYTLWQSVFQMPLPTSAPTDEWRMLFILFCPSTTDTVAKLMEMPLHLLKGFVREAVRTTDMGVRTDKDQIIFYVVVGWLVRSLKDPDTIYISILAMLMKGLRSDDETMWLNLEKCFSGLIRWNPSIVEQIILAAEESLKRIGKDAHVRPIQKLPFDHLRLNSRTWPVLKMWFRCPINSQRFSLAHRILGMMAMKYKTLTDDPFTAELIDVLSQQFRKKVSDTSLKKVHTLCKLSTLTRGLLTIEGCMTPFEQFCWNVVACVKITNKSKSRNVNQALSIFPTKHRLFEAFVRFQTGHESEIAVESFLNTLVKVRVPAGIGPAVIHLVRKSLADSSQALPSHSKMQEWMNCMVNTPVVDSTIFPYADFFFQDISEVIIDFHESKPTECVNAIECILEAVCPGGGDVWSMSIHALSLLSRCIRMLDELGSRPKFYYRWFFTFVPDRYMSAEKMLTHYKGAVDKWIQIESNENELKFLDLAFRFGGALHEHAMAIDTNIPQCPGWRYAAGRLWLHFCSRFNTYRFSIYTEAVRCMYKVLTDQKSLFSTRELIDIAAQFADLVKSLDWIRHSHKEMFSCMVSWTKKIAAFTDSSNDQMPLPRSPSLEDLLTVAPPPDSIEEFIAEAMSKESIESNDDLSTLMGQLDLNGKELIEKEKTATPASHKELTELVWLTDHNGRSLIAFTDFELMELLSHSLEKLDEQTCIFKGIEKGVQDCCTAFGTVIKLADLYVPVKAEARLHYEGRTTVRCSTCHSQAPTQMTVTTYQLDAAQENAFKSEWFRRSAGVKKNCDQFLETYALAVGVIDTVVREYGRRNETPNGEDPYSEREKTAILNLIASTSKFVDPEMPAMAVCGDVVKRLRKSLIKAILYRCGCDAGEIVSSFFVDSVAFSSLIRDIPVDLLTADQFLLSYGSFLRVLTLPDGANVDCRMVLGVLDVARLESNLNGALVLRLMQLILSTYRDSKLLINPNPEIRPVIGGHFRFLMMCQEMAHFECGLMLLINEYFGDCSDLLSDVVNDLSEKPKLFNLGFESVCRCLDCLEGCATCAQGSAVALSLYRICVCRKVDLWREAKQKEQKEASYPSEHELSETVGKAVAFTARWVIMDDEVCQLALSLIEQRFLIARCLSDFLIEVHPDLIGSSLLSLVLAGFSYFNSLDMDDGTEKVMERYATEIRWNAVVPSIETVCYFISLIGNAKRKQKLFYVRAVIQLRWKDFVASSVDHLSGSIPTIAAALELVLLCSLWKGSQQYSNSLIDILALFKQVPKATVVGSSREKVLLAFSRSANYEDLCAPEKTPQRMVVQLLNHLMCFDGAADQHTCGEVCTESQGALLAAMLNLYQRCYDGLAASKPLPAQWASLLGQVCSAISISGNRFVLINRGKALFQQVTSFLIGQDERKASLIDATIQWMRTPSAIPNLNYLLNSLSENLATNSAVCLALMEECLKAYFAGSMSASWNDAIANYAVPTDSSNDLSTECRQKEYYWVYHCHLLSRMYEGESTVDVAELAQECAAVWKGLLDKEAEEHVCAMYLLLLVNAVSLMAEQHSVLTTVVLKQLCTALVALRRDNQPKGLISNIILWKKTAPPTRFLLLCAIVEAFVGERLLADLTPEEAFGDIALISLQALKGLTTFDAYASTIDFAGNVDDSAKGTDGLANLYAAVSKVALTLYSERCVADRCANYFFALSFYAELIVNPSRLPGARFIQSGSTSSMYASYPSERELSETVSKEVAFTARWVIMDDEVRQLALSLIEQRFLITRCLSDFLIVEAHKKGYTRGFLARMQLTYLS</sequence>
<reference evidence="2" key="1">
    <citation type="submission" date="2019-12" db="UniProtKB">
        <authorList>
            <consortium name="WormBaseParasite"/>
        </authorList>
    </citation>
    <scope>IDENTIFICATION</scope>
</reference>
<evidence type="ECO:0000313" key="1">
    <source>
        <dbReference type="Proteomes" id="UP000046395"/>
    </source>
</evidence>
<proteinExistence type="predicted"/>
<organism evidence="1 2">
    <name type="scientific">Trichuris muris</name>
    <name type="common">Mouse whipworm</name>
    <dbReference type="NCBI Taxonomy" id="70415"/>
    <lineage>
        <taxon>Eukaryota</taxon>
        <taxon>Metazoa</taxon>
        <taxon>Ecdysozoa</taxon>
        <taxon>Nematoda</taxon>
        <taxon>Enoplea</taxon>
        <taxon>Dorylaimia</taxon>
        <taxon>Trichinellida</taxon>
        <taxon>Trichuridae</taxon>
        <taxon>Trichuris</taxon>
    </lineage>
</organism>
<dbReference type="STRING" id="70415.A0A5S6Q7F0"/>